<dbReference type="PANTHER" id="PTHR15301:SF3">
    <property type="entry name" value="PROTEIN NSG1-RELATED"/>
    <property type="match status" value="1"/>
</dbReference>
<accession>A0A2T9ZB76</accession>
<dbReference type="PANTHER" id="PTHR15301">
    <property type="entry name" value="INSULIN-INDUCED GENE 1"/>
    <property type="match status" value="1"/>
</dbReference>
<feature type="transmembrane region" description="Helical" evidence="7">
    <location>
        <begin position="144"/>
        <end position="162"/>
    </location>
</feature>
<dbReference type="OrthoDB" id="205546at2759"/>
<name>A0A2T9ZB76_9FUNG</name>
<proteinExistence type="inferred from homology"/>
<feature type="transmembrane region" description="Helical" evidence="7">
    <location>
        <begin position="115"/>
        <end position="137"/>
    </location>
</feature>
<keyword evidence="3 7" id="KW-0812">Transmembrane</keyword>
<comment type="subcellular location">
    <subcellularLocation>
        <location evidence="1">Endoplasmic reticulum membrane</location>
        <topology evidence="1">Multi-pass membrane protein</topology>
    </subcellularLocation>
</comment>
<dbReference type="STRING" id="133381.A0A2T9ZB76"/>
<evidence type="ECO:0000256" key="5">
    <source>
        <dbReference type="ARBA" id="ARBA00022989"/>
    </source>
</evidence>
<evidence type="ECO:0000256" key="1">
    <source>
        <dbReference type="ARBA" id="ARBA00004477"/>
    </source>
</evidence>
<evidence type="ECO:0000256" key="4">
    <source>
        <dbReference type="ARBA" id="ARBA00022824"/>
    </source>
</evidence>
<reference evidence="8 9" key="1">
    <citation type="journal article" date="2018" name="MBio">
        <title>Comparative Genomics Reveals the Core Gene Toolbox for the Fungus-Insect Symbiosis.</title>
        <authorList>
            <person name="Wang Y."/>
            <person name="Stata M."/>
            <person name="Wang W."/>
            <person name="Stajich J.E."/>
            <person name="White M.M."/>
            <person name="Moncalvo J.M."/>
        </authorList>
    </citation>
    <scope>NUCLEOTIDE SEQUENCE [LARGE SCALE GENOMIC DNA]</scope>
    <source>
        <strain evidence="8 9">SC-DP-2</strain>
    </source>
</reference>
<feature type="transmembrane region" description="Helical" evidence="7">
    <location>
        <begin position="32"/>
        <end position="50"/>
    </location>
</feature>
<dbReference type="GO" id="GO:0016126">
    <property type="term" value="P:sterol biosynthetic process"/>
    <property type="evidence" value="ECO:0007669"/>
    <property type="project" value="TreeGrafter"/>
</dbReference>
<dbReference type="EMBL" id="MBFS01000765">
    <property type="protein sequence ID" value="PVV01841.1"/>
    <property type="molecule type" value="Genomic_DNA"/>
</dbReference>
<gene>
    <name evidence="8" type="ORF">BB560_003722</name>
</gene>
<evidence type="ECO:0000313" key="9">
    <source>
        <dbReference type="Proteomes" id="UP000245609"/>
    </source>
</evidence>
<evidence type="ECO:0000313" key="8">
    <source>
        <dbReference type="EMBL" id="PVV01841.1"/>
    </source>
</evidence>
<comment type="caution">
    <text evidence="8">The sequence shown here is derived from an EMBL/GenBank/DDBJ whole genome shotgun (WGS) entry which is preliminary data.</text>
</comment>
<evidence type="ECO:0000256" key="7">
    <source>
        <dbReference type="SAM" id="Phobius"/>
    </source>
</evidence>
<evidence type="ECO:0000256" key="2">
    <source>
        <dbReference type="ARBA" id="ARBA00007475"/>
    </source>
</evidence>
<dbReference type="InterPro" id="IPR025929">
    <property type="entry name" value="INSIG_fam"/>
</dbReference>
<evidence type="ECO:0000256" key="3">
    <source>
        <dbReference type="ARBA" id="ARBA00022692"/>
    </source>
</evidence>
<dbReference type="GO" id="GO:0005789">
    <property type="term" value="C:endoplasmic reticulum membrane"/>
    <property type="evidence" value="ECO:0007669"/>
    <property type="project" value="UniProtKB-SubCell"/>
</dbReference>
<sequence length="233" mass="26508">MNRNSMYKSHQKSRKLPSQAISSRYENNYSSLISYILCVPIFLLIGYLSVSSIPILHDPSSPNSSNPSSHLNQSNIIGRALIRTKHIKPLSCLYTAVLGFSYHFLDVYYSSYSRVLISFSNLLRCFGGFIGVNYLVFKAEFPSYDRLAIISISLYFIIWVAFDRSIHGLLFSYSSTMVATWIVYCSNVNFLSSSDPKDQYILMFHLPLLLFSYVILISAISRILLRPTSQTAN</sequence>
<dbReference type="AlphaFoldDB" id="A0A2T9ZB76"/>
<keyword evidence="9" id="KW-1185">Reference proteome</keyword>
<feature type="transmembrane region" description="Helical" evidence="7">
    <location>
        <begin position="202"/>
        <end position="225"/>
    </location>
</feature>
<feature type="transmembrane region" description="Helical" evidence="7">
    <location>
        <begin position="168"/>
        <end position="190"/>
    </location>
</feature>
<comment type="similarity">
    <text evidence="2">Belongs to the INSIG family.</text>
</comment>
<evidence type="ECO:0000256" key="6">
    <source>
        <dbReference type="ARBA" id="ARBA00023136"/>
    </source>
</evidence>
<keyword evidence="5 7" id="KW-1133">Transmembrane helix</keyword>
<keyword evidence="6 7" id="KW-0472">Membrane</keyword>
<dbReference type="Proteomes" id="UP000245609">
    <property type="component" value="Unassembled WGS sequence"/>
</dbReference>
<feature type="transmembrane region" description="Helical" evidence="7">
    <location>
        <begin position="91"/>
        <end position="109"/>
    </location>
</feature>
<keyword evidence="4" id="KW-0256">Endoplasmic reticulum</keyword>
<dbReference type="Pfam" id="PF07281">
    <property type="entry name" value="INSIG"/>
    <property type="match status" value="1"/>
</dbReference>
<organism evidence="8 9">
    <name type="scientific">Smittium megazygosporum</name>
    <dbReference type="NCBI Taxonomy" id="133381"/>
    <lineage>
        <taxon>Eukaryota</taxon>
        <taxon>Fungi</taxon>
        <taxon>Fungi incertae sedis</taxon>
        <taxon>Zoopagomycota</taxon>
        <taxon>Kickxellomycotina</taxon>
        <taxon>Harpellomycetes</taxon>
        <taxon>Harpellales</taxon>
        <taxon>Legeriomycetaceae</taxon>
        <taxon>Smittium</taxon>
    </lineage>
</organism>
<protein>
    <submittedName>
        <fullName evidence="8">Uncharacterized protein</fullName>
    </submittedName>
</protein>